<protein>
    <submittedName>
        <fullName evidence="5">Uncharacterized protein</fullName>
    </submittedName>
</protein>
<dbReference type="Pfam" id="PF14420">
    <property type="entry name" value="Clr5"/>
    <property type="match status" value="1"/>
</dbReference>
<dbReference type="PANTHER" id="PTHR38788">
    <property type="entry name" value="CLR5 DOMAIN-CONTAINING PROTEIN"/>
    <property type="match status" value="1"/>
</dbReference>
<dbReference type="InterPro" id="IPR057940">
    <property type="entry name" value="Tri-helical_dom"/>
</dbReference>
<feature type="region of interest" description="Disordered" evidence="1">
    <location>
        <begin position="535"/>
        <end position="555"/>
    </location>
</feature>
<evidence type="ECO:0000313" key="6">
    <source>
        <dbReference type="Proteomes" id="UP000481861"/>
    </source>
</evidence>
<dbReference type="InterPro" id="IPR025676">
    <property type="entry name" value="Clr5_dom"/>
</dbReference>
<evidence type="ECO:0000259" key="3">
    <source>
        <dbReference type="Pfam" id="PF24465"/>
    </source>
</evidence>
<dbReference type="Proteomes" id="UP000481861">
    <property type="component" value="Unassembled WGS sequence"/>
</dbReference>
<accession>A0A7C8M4P1</accession>
<dbReference type="Pfam" id="PF24465">
    <property type="entry name" value="Tri-helical"/>
    <property type="match status" value="2"/>
</dbReference>
<name>A0A7C8M4P1_9PLEO</name>
<feature type="compositionally biased region" description="Basic and acidic residues" evidence="1">
    <location>
        <begin position="440"/>
        <end position="452"/>
    </location>
</feature>
<feature type="domain" description="DUF7767" evidence="4">
    <location>
        <begin position="559"/>
        <end position="664"/>
    </location>
</feature>
<dbReference type="OrthoDB" id="4115389at2759"/>
<evidence type="ECO:0000313" key="5">
    <source>
        <dbReference type="EMBL" id="KAF2868616.1"/>
    </source>
</evidence>
<feature type="compositionally biased region" description="Basic and acidic residues" evidence="1">
    <location>
        <begin position="165"/>
        <end position="177"/>
    </location>
</feature>
<feature type="domain" description="Clr5" evidence="2">
    <location>
        <begin position="1"/>
        <end position="52"/>
    </location>
</feature>
<keyword evidence="6" id="KW-1185">Reference proteome</keyword>
<feature type="compositionally biased region" description="Basic residues" evidence="1">
    <location>
        <begin position="219"/>
        <end position="228"/>
    </location>
</feature>
<evidence type="ECO:0000256" key="1">
    <source>
        <dbReference type="SAM" id="MobiDB-lite"/>
    </source>
</evidence>
<dbReference type="Pfam" id="PF24962">
    <property type="entry name" value="DUF7767"/>
    <property type="match status" value="1"/>
</dbReference>
<feature type="region of interest" description="Disordered" evidence="1">
    <location>
        <begin position="440"/>
        <end position="494"/>
    </location>
</feature>
<proteinExistence type="predicted"/>
<feature type="region of interest" description="Disordered" evidence="1">
    <location>
        <begin position="115"/>
        <end position="187"/>
    </location>
</feature>
<dbReference type="PANTHER" id="PTHR38788:SF5">
    <property type="entry name" value="CLR5 DOMAIN-CONTAINING PROTEIN"/>
    <property type="match status" value="1"/>
</dbReference>
<feature type="region of interest" description="Disordered" evidence="1">
    <location>
        <begin position="201"/>
        <end position="245"/>
    </location>
</feature>
<gene>
    <name evidence="5" type="ORF">BDV95DRAFT_500026</name>
</gene>
<feature type="domain" description="Tri-helical" evidence="3">
    <location>
        <begin position="356"/>
        <end position="441"/>
    </location>
</feature>
<feature type="compositionally biased region" description="Low complexity" evidence="1">
    <location>
        <begin position="485"/>
        <end position="494"/>
    </location>
</feature>
<feature type="domain" description="Tri-helical" evidence="3">
    <location>
        <begin position="253"/>
        <end position="346"/>
    </location>
</feature>
<reference evidence="5 6" key="1">
    <citation type="submission" date="2020-01" db="EMBL/GenBank/DDBJ databases">
        <authorList>
            <consortium name="DOE Joint Genome Institute"/>
            <person name="Haridas S."/>
            <person name="Albert R."/>
            <person name="Binder M."/>
            <person name="Bloem J."/>
            <person name="Labutti K."/>
            <person name="Salamov A."/>
            <person name="Andreopoulos B."/>
            <person name="Baker S.E."/>
            <person name="Barry K."/>
            <person name="Bills G."/>
            <person name="Bluhm B.H."/>
            <person name="Cannon C."/>
            <person name="Castanera R."/>
            <person name="Culley D.E."/>
            <person name="Daum C."/>
            <person name="Ezra D."/>
            <person name="Gonzalez J.B."/>
            <person name="Henrissat B."/>
            <person name="Kuo A."/>
            <person name="Liang C."/>
            <person name="Lipzen A."/>
            <person name="Lutzoni F."/>
            <person name="Magnuson J."/>
            <person name="Mondo S."/>
            <person name="Nolan M."/>
            <person name="Ohm R."/>
            <person name="Pangilinan J."/>
            <person name="Park H.-J.H."/>
            <person name="Ramirez L."/>
            <person name="Alfaro M."/>
            <person name="Sun H."/>
            <person name="Tritt A."/>
            <person name="Yoshinaga Y."/>
            <person name="Zwiers L.-H.L."/>
            <person name="Turgeon B.G."/>
            <person name="Goodwin S.B."/>
            <person name="Spatafora J.W."/>
            <person name="Crous P.W."/>
            <person name="Grigoriev I.V."/>
        </authorList>
    </citation>
    <scope>NUCLEOTIDE SEQUENCE [LARGE SCALE GENOMIC DNA]</scope>
    <source>
        <strain evidence="5 6">CBS 611.86</strain>
    </source>
</reference>
<evidence type="ECO:0000259" key="4">
    <source>
        <dbReference type="Pfam" id="PF24962"/>
    </source>
</evidence>
<sequence>MVYNWEGKEAECYRLYVEERKSLDEVIEHWGQRGFTPSKRAFQTQFKRWDFPRKQNPAHKNPALVARVKELWENNVTQRDMVEMLMTEGFEINDRELMRLRLRFNWLLRESRGRGVKRKDPGTVTKQRPQKKKKQKVVRGNGIIDQLANAILQDSSSSEESEHTDEEHTHHGEDERPPAVSVEAESQAHAQLEALDPAEVHRRQLRQEQLQQESAEKWRTRKRRRRTRGWAGLPADAPGEPPRFPSETTLDESKAYLHLDNQSYREVREQFRLICNEHAVTKKTIAGPEKWGRIIAQLIRDNAHLSSVFQEDAQALQDADTMWRARNYKALSLDVICLDVTKRMRTLDTRMSLAEAKNTLGLNPQETRQARSQFHVILKADHFTNKFAAGEEHWNALKRAWIEGSELLTRVLVGGDADPRYAQKVKAVEVLARDVMKRLRSETLPKDPDGKKQAHQGPGPGPAPPSMTPHASKTRLRGHELVKTSSSAATDMSLSSAVPASSAPMDLQIDPSLLLAASDASVLPHHHSTHLLAAQPSRPQTHPHHPSPYATTNMPTPPPPPLPIYFRLHPLSLTPQSQSQPHPPVWLRILQTRSMSELRRLATSEHRGAAVLKIEGLLVHRVESQPLRQEVEVAIAVEDEHELGAYLQLVGGAGGKPVFVVVLGW</sequence>
<organism evidence="5 6">
    <name type="scientific">Massariosphaeria phaeospora</name>
    <dbReference type="NCBI Taxonomy" id="100035"/>
    <lineage>
        <taxon>Eukaryota</taxon>
        <taxon>Fungi</taxon>
        <taxon>Dikarya</taxon>
        <taxon>Ascomycota</taxon>
        <taxon>Pezizomycotina</taxon>
        <taxon>Dothideomycetes</taxon>
        <taxon>Pleosporomycetidae</taxon>
        <taxon>Pleosporales</taxon>
        <taxon>Pleosporales incertae sedis</taxon>
        <taxon>Massariosphaeria</taxon>
    </lineage>
</organism>
<dbReference type="AlphaFoldDB" id="A0A7C8M4P1"/>
<dbReference type="InterPro" id="IPR056669">
    <property type="entry name" value="DUF7767"/>
</dbReference>
<comment type="caution">
    <text evidence="5">The sequence shown here is derived from an EMBL/GenBank/DDBJ whole genome shotgun (WGS) entry which is preliminary data.</text>
</comment>
<feature type="compositionally biased region" description="Basic residues" evidence="1">
    <location>
        <begin position="128"/>
        <end position="137"/>
    </location>
</feature>
<dbReference type="EMBL" id="JAADJZ010000018">
    <property type="protein sequence ID" value="KAF2868616.1"/>
    <property type="molecule type" value="Genomic_DNA"/>
</dbReference>
<evidence type="ECO:0000259" key="2">
    <source>
        <dbReference type="Pfam" id="PF14420"/>
    </source>
</evidence>